<feature type="compositionally biased region" description="Polar residues" evidence="7">
    <location>
        <begin position="716"/>
        <end position="736"/>
    </location>
</feature>
<feature type="region of interest" description="Disordered" evidence="7">
    <location>
        <begin position="638"/>
        <end position="956"/>
    </location>
</feature>
<feature type="region of interest" description="Disordered" evidence="7">
    <location>
        <begin position="394"/>
        <end position="431"/>
    </location>
</feature>
<dbReference type="PANTHER" id="PTHR18034:SF3">
    <property type="entry name" value="PRE-MRNA-SPLICING FACTOR CWC22 HOMOLOG"/>
    <property type="match status" value="1"/>
</dbReference>
<accession>A0A0J9XC76</accession>
<feature type="compositionally biased region" description="Low complexity" evidence="7">
    <location>
        <begin position="784"/>
        <end position="801"/>
    </location>
</feature>
<evidence type="ECO:0000313" key="9">
    <source>
        <dbReference type="EMBL" id="CDO54911.1"/>
    </source>
</evidence>
<keyword evidence="5" id="KW-0539">Nucleus</keyword>
<dbReference type="Gene3D" id="1.25.40.180">
    <property type="match status" value="1"/>
</dbReference>
<feature type="compositionally biased region" description="Polar residues" evidence="7">
    <location>
        <begin position="825"/>
        <end position="841"/>
    </location>
</feature>
<feature type="compositionally biased region" description="Basic and acidic residues" evidence="7">
    <location>
        <begin position="74"/>
        <end position="106"/>
    </location>
</feature>
<dbReference type="InterPro" id="IPR016024">
    <property type="entry name" value="ARM-type_fold"/>
</dbReference>
<evidence type="ECO:0000256" key="7">
    <source>
        <dbReference type="SAM" id="MobiDB-lite"/>
    </source>
</evidence>
<feature type="compositionally biased region" description="Basic and acidic residues" evidence="7">
    <location>
        <begin position="925"/>
        <end position="939"/>
    </location>
</feature>
<reference evidence="9" key="1">
    <citation type="submission" date="2014-03" db="EMBL/GenBank/DDBJ databases">
        <authorList>
            <person name="Casaregola S."/>
        </authorList>
    </citation>
    <scope>NUCLEOTIDE SEQUENCE [LARGE SCALE GENOMIC DNA]</scope>
    <source>
        <strain evidence="9">CLIB 918</strain>
    </source>
</reference>
<evidence type="ECO:0000256" key="5">
    <source>
        <dbReference type="ARBA" id="ARBA00023242"/>
    </source>
</evidence>
<dbReference type="Pfam" id="PF02854">
    <property type="entry name" value="MIF4G"/>
    <property type="match status" value="1"/>
</dbReference>
<feature type="compositionally biased region" description="Basic and acidic residues" evidence="7">
    <location>
        <begin position="904"/>
        <end position="916"/>
    </location>
</feature>
<dbReference type="InterPro" id="IPR050781">
    <property type="entry name" value="CWC22_splicing_factor"/>
</dbReference>
<dbReference type="PANTHER" id="PTHR18034">
    <property type="entry name" value="CELL CYCLE CONTROL PROTEIN CWF22-RELATED"/>
    <property type="match status" value="1"/>
</dbReference>
<dbReference type="Pfam" id="PF02847">
    <property type="entry name" value="MA3"/>
    <property type="match status" value="1"/>
</dbReference>
<keyword evidence="10" id="KW-1185">Reference proteome</keyword>
<feature type="compositionally biased region" description="Basic and acidic residues" evidence="7">
    <location>
        <begin position="25"/>
        <end position="37"/>
    </location>
</feature>
<comment type="caution">
    <text evidence="9">The sequence shown here is derived from an EMBL/GenBank/DDBJ whole genome shotgun (WGS) entry which is preliminary data.</text>
</comment>
<dbReference type="AlphaFoldDB" id="A0A0J9XC76"/>
<feature type="compositionally biased region" description="Acidic residues" evidence="7">
    <location>
        <begin position="396"/>
        <end position="419"/>
    </location>
</feature>
<name>A0A0J9XC76_GEOCN</name>
<evidence type="ECO:0000259" key="8">
    <source>
        <dbReference type="PROSITE" id="PS51366"/>
    </source>
</evidence>
<feature type="domain" description="MI" evidence="8">
    <location>
        <begin position="445"/>
        <end position="561"/>
    </location>
</feature>
<feature type="compositionally biased region" description="Basic residues" evidence="7">
    <location>
        <begin position="761"/>
        <end position="771"/>
    </location>
</feature>
<evidence type="ECO:0000256" key="3">
    <source>
        <dbReference type="ARBA" id="ARBA00022664"/>
    </source>
</evidence>
<feature type="compositionally biased region" description="Low complexity" evidence="7">
    <location>
        <begin position="661"/>
        <end position="715"/>
    </location>
</feature>
<dbReference type="STRING" id="1173061.A0A0J9XC76"/>
<feature type="region of interest" description="Disordered" evidence="7">
    <location>
        <begin position="1"/>
        <end position="106"/>
    </location>
</feature>
<feature type="compositionally biased region" description="Low complexity" evidence="7">
    <location>
        <begin position="888"/>
        <end position="903"/>
    </location>
</feature>
<feature type="compositionally biased region" description="Basic and acidic residues" evidence="7">
    <location>
        <begin position="945"/>
        <end position="956"/>
    </location>
</feature>
<dbReference type="SUPFAM" id="SSF48371">
    <property type="entry name" value="ARM repeat"/>
    <property type="match status" value="1"/>
</dbReference>
<dbReference type="InterPro" id="IPR003890">
    <property type="entry name" value="MIF4G-like_typ-3"/>
</dbReference>
<dbReference type="EMBL" id="CCBN010000009">
    <property type="protein sequence ID" value="CDO54911.1"/>
    <property type="molecule type" value="Genomic_DNA"/>
</dbReference>
<sequence>MSEPQVRLPSSRSPSPPPKVNPFKENSERRRQFEDRSASPPSTRVAAAPLPAKPTSVAPADSARHNGAPLNIRDNYRDRYRERQRQARERELEEQDKAPKKPVDPAEEYMRLKELRSGGRYIPRAKLRALEAQLNIVKDPKEQQRAHWDTLRKSINRLINQVNNDNIKVIVQDIFAHNLIRGRGVFCRYIMKAQAQAQPFTPVYAALAAIINSKLPQVGELLVTRLIIQFRRAFKSNNKAQCLSSAIFLAHLCNQQVAHEIIALEILFLLLGQPTDDSVEIAVAFMKEVGAFLAETSKAGSNGVFERFRAILHEGNLEKRTQYMIEVLFQVRKDNFKNNEIIPVDLDLVEEEDQVTHMIGLDDQLKGEEVLNVFKFDPDYEANEEKYNEMKREILGDDEEESGSDNDSVDSVSEDEEEPAPTSLTQTSGAEPVVIKDMTNVELVTLRKTIYLTIMSSMSVDEAAHKLFKVVVPEGKEIEIVNMIVECCSQEKIYNKLYGGVAVRFCLKAKFWRDLFAQSFQHYYSVIHRYETNPIRNIATLFGYLLASDGLGWEVFENVHINEEETTTSSRIFIDMLFKEMIQEMGIKEMQVRFKEEYLQPFLVNMFPKDNPANTRFSVNLFTAIGLGVLTEDMREYLNNLPPPSPVRSDDGNESDRSRSRSVSDYSRSTYSSRSRSYSGSRTPSRSRSFSRSFSSSRSRSLSNSVSQSVSRSRSLTPVRSRSRTPLSNRSRSVSPYTARVERTHGRRSVTPDIGQDGKPRPGRLIRGRRMASRERSPADSRTRPISRSPSYSRSRTPPVSKKGGSGERNIKRSYTPPPRRTAARSGSSATLDKTESTPPLKNSDGERPSNKRKHLESPVKRETNTQLKIVWSERKFSRSPPVKKQSNRASGSTSSAAASSSRDVNRASRWDEKEQSITAAPDVETEKKEEKKETEAGEKPASSRGDRRAKASDYL</sequence>
<evidence type="ECO:0000256" key="1">
    <source>
        <dbReference type="ARBA" id="ARBA00004123"/>
    </source>
</evidence>
<feature type="compositionally biased region" description="Basic and acidic residues" evidence="7">
    <location>
        <begin position="772"/>
        <end position="783"/>
    </location>
</feature>
<evidence type="ECO:0000313" key="10">
    <source>
        <dbReference type="Proteomes" id="UP000242525"/>
    </source>
</evidence>
<dbReference type="PROSITE" id="PS51366">
    <property type="entry name" value="MI"/>
    <property type="match status" value="1"/>
</dbReference>
<dbReference type="GO" id="GO:0000398">
    <property type="term" value="P:mRNA splicing, via spliceosome"/>
    <property type="evidence" value="ECO:0007669"/>
    <property type="project" value="TreeGrafter"/>
</dbReference>
<proteinExistence type="inferred from homology"/>
<dbReference type="FunFam" id="1.25.40.180:FF:000004">
    <property type="entry name" value="pre-mRNA-splicing factor CWC22 homolog"/>
    <property type="match status" value="1"/>
</dbReference>
<keyword evidence="4" id="KW-0508">mRNA splicing</keyword>
<dbReference type="GO" id="GO:0003723">
    <property type="term" value="F:RNA binding"/>
    <property type="evidence" value="ECO:0007669"/>
    <property type="project" value="InterPro"/>
</dbReference>
<feature type="compositionally biased region" description="Basic and acidic residues" evidence="7">
    <location>
        <begin position="648"/>
        <end position="659"/>
    </location>
</feature>
<dbReference type="Proteomes" id="UP000242525">
    <property type="component" value="Unassembled WGS sequence"/>
</dbReference>
<comment type="similarity">
    <text evidence="2">Belongs to the CWC22 family.</text>
</comment>
<gene>
    <name evidence="9" type="ORF">BN980_GECA09s01143g</name>
</gene>
<dbReference type="InterPro" id="IPR003891">
    <property type="entry name" value="Initiation_fac_eIF4g_MI"/>
</dbReference>
<feature type="compositionally biased region" description="Basic and acidic residues" evidence="7">
    <location>
        <begin position="844"/>
        <end position="864"/>
    </location>
</feature>
<protein>
    <recommendedName>
        <fullName evidence="6">Pre-mRNA-splicing factor CWC22</fullName>
    </recommendedName>
</protein>
<comment type="subcellular location">
    <subcellularLocation>
        <location evidence="1">Nucleus</location>
    </subcellularLocation>
</comment>
<organism evidence="9 10">
    <name type="scientific">Geotrichum candidum</name>
    <name type="common">Oospora lactis</name>
    <name type="synonym">Dipodascus geotrichum</name>
    <dbReference type="NCBI Taxonomy" id="1173061"/>
    <lineage>
        <taxon>Eukaryota</taxon>
        <taxon>Fungi</taxon>
        <taxon>Dikarya</taxon>
        <taxon>Ascomycota</taxon>
        <taxon>Saccharomycotina</taxon>
        <taxon>Dipodascomycetes</taxon>
        <taxon>Dipodascales</taxon>
        <taxon>Dipodascaceae</taxon>
        <taxon>Geotrichum</taxon>
    </lineage>
</organism>
<dbReference type="SMART" id="SM00543">
    <property type="entry name" value="MIF4G"/>
    <property type="match status" value="1"/>
</dbReference>
<evidence type="ECO:0000256" key="6">
    <source>
        <dbReference type="ARBA" id="ARBA00040804"/>
    </source>
</evidence>
<dbReference type="GO" id="GO:0071013">
    <property type="term" value="C:catalytic step 2 spliceosome"/>
    <property type="evidence" value="ECO:0007669"/>
    <property type="project" value="TreeGrafter"/>
</dbReference>
<evidence type="ECO:0000256" key="2">
    <source>
        <dbReference type="ARBA" id="ARBA00006856"/>
    </source>
</evidence>
<dbReference type="OrthoDB" id="3938623at2759"/>
<keyword evidence="3" id="KW-0507">mRNA processing</keyword>
<dbReference type="SMART" id="SM00544">
    <property type="entry name" value="MA3"/>
    <property type="match status" value="1"/>
</dbReference>
<evidence type="ECO:0000256" key="4">
    <source>
        <dbReference type="ARBA" id="ARBA00023187"/>
    </source>
</evidence>